<accession>A0A6J7GII7</accession>
<dbReference type="InterPro" id="IPR005183">
    <property type="entry name" value="DUF305_CopM-like"/>
</dbReference>
<sequence>MVLGMRTRLIAIGFTATVLAGVLTACGSETVVVPTAMPMMTTASPSVTANTRADDIAFAQLMIEHHQQAIEMANMALSQADSNEVKDLADQIREAQDPEINTMREWLTSWGAPEAMNNDNMSGMHMDGLGMMTSADMETLSGLSGPGFDRMWLQMMIQHHEGAISMANDVLATTTDAGVKTLAQSIIDGQSSEIATMKTLQTNGE</sequence>
<dbReference type="Pfam" id="PF03713">
    <property type="entry name" value="DUF305"/>
    <property type="match status" value="1"/>
</dbReference>
<evidence type="ECO:0000259" key="1">
    <source>
        <dbReference type="Pfam" id="PF03713"/>
    </source>
</evidence>
<feature type="domain" description="DUF305" evidence="1">
    <location>
        <begin position="55"/>
        <end position="200"/>
    </location>
</feature>
<dbReference type="AlphaFoldDB" id="A0A6J7GII7"/>
<protein>
    <submittedName>
        <fullName evidence="2">Unannotated protein</fullName>
    </submittedName>
</protein>
<proteinExistence type="predicted"/>
<dbReference type="PROSITE" id="PS51257">
    <property type="entry name" value="PROKAR_LIPOPROTEIN"/>
    <property type="match status" value="1"/>
</dbReference>
<dbReference type="EMBL" id="CAFBPZ010000035">
    <property type="protein sequence ID" value="CAB5037668.1"/>
    <property type="molecule type" value="Genomic_DNA"/>
</dbReference>
<gene>
    <name evidence="2" type="ORF">UFOPK3495_01293</name>
    <name evidence="3" type="ORF">UFOPK4237_00679</name>
</gene>
<dbReference type="Gene3D" id="1.20.1260.10">
    <property type="match status" value="1"/>
</dbReference>
<reference evidence="2" key="1">
    <citation type="submission" date="2020-05" db="EMBL/GenBank/DDBJ databases">
        <authorList>
            <person name="Chiriac C."/>
            <person name="Salcher M."/>
            <person name="Ghai R."/>
            <person name="Kavagutti S V."/>
        </authorList>
    </citation>
    <scope>NUCLEOTIDE SEQUENCE</scope>
</reference>
<dbReference type="EMBL" id="CAFBMC010000081">
    <property type="protein sequence ID" value="CAB4906448.1"/>
    <property type="molecule type" value="Genomic_DNA"/>
</dbReference>
<dbReference type="PANTHER" id="PTHR36933:SF1">
    <property type="entry name" value="SLL0788 PROTEIN"/>
    <property type="match status" value="1"/>
</dbReference>
<evidence type="ECO:0000313" key="2">
    <source>
        <dbReference type="EMBL" id="CAB4906448.1"/>
    </source>
</evidence>
<dbReference type="PANTHER" id="PTHR36933">
    <property type="entry name" value="SLL0788 PROTEIN"/>
    <property type="match status" value="1"/>
</dbReference>
<organism evidence="2">
    <name type="scientific">freshwater metagenome</name>
    <dbReference type="NCBI Taxonomy" id="449393"/>
    <lineage>
        <taxon>unclassified sequences</taxon>
        <taxon>metagenomes</taxon>
        <taxon>ecological metagenomes</taxon>
    </lineage>
</organism>
<name>A0A6J7GII7_9ZZZZ</name>
<dbReference type="InterPro" id="IPR012347">
    <property type="entry name" value="Ferritin-like"/>
</dbReference>
<evidence type="ECO:0000313" key="3">
    <source>
        <dbReference type="EMBL" id="CAB5037668.1"/>
    </source>
</evidence>